<gene>
    <name evidence="8" type="ORF">GAB14E_0548</name>
</gene>
<dbReference type="PANTHER" id="PTHR12428:SF65">
    <property type="entry name" value="CYTOCHROME C OXIDASE ASSEMBLY PROTEIN COX18, MITOCHONDRIAL"/>
    <property type="match status" value="1"/>
</dbReference>
<feature type="transmembrane region" description="Helical" evidence="6">
    <location>
        <begin position="100"/>
        <end position="121"/>
    </location>
</feature>
<comment type="subcellular location">
    <subcellularLocation>
        <location evidence="1 5">Membrane</location>
        <topology evidence="1 5">Multi-pass membrane protein</topology>
    </subcellularLocation>
</comment>
<comment type="caution">
    <text evidence="8">The sequence shown here is derived from an EMBL/GenBank/DDBJ whole genome shotgun (WGS) entry which is preliminary data.</text>
</comment>
<evidence type="ECO:0000256" key="5">
    <source>
        <dbReference type="RuleBase" id="RU003945"/>
    </source>
</evidence>
<organism evidence="8 9">
    <name type="scientific">Colwellia psychrerythraea</name>
    <name type="common">Vibrio psychroerythus</name>
    <dbReference type="NCBI Taxonomy" id="28229"/>
    <lineage>
        <taxon>Bacteria</taxon>
        <taxon>Pseudomonadati</taxon>
        <taxon>Pseudomonadota</taxon>
        <taxon>Gammaproteobacteria</taxon>
        <taxon>Alteromonadales</taxon>
        <taxon>Colwelliaceae</taxon>
        <taxon>Colwellia</taxon>
    </lineage>
</organism>
<accession>A0A099KJ69</accession>
<name>A0A099KJ69_COLPS</name>
<feature type="transmembrane region" description="Helical" evidence="6">
    <location>
        <begin position="141"/>
        <end position="164"/>
    </location>
</feature>
<dbReference type="OrthoDB" id="5322086at2"/>
<keyword evidence="4 6" id="KW-0472">Membrane</keyword>
<dbReference type="AlphaFoldDB" id="A0A099KJ69"/>
<dbReference type="Pfam" id="PF02096">
    <property type="entry name" value="60KD_IMP"/>
    <property type="match status" value="1"/>
</dbReference>
<protein>
    <submittedName>
        <fullName evidence="8">60 kDa inner membrane insertion protein</fullName>
    </submittedName>
</protein>
<evidence type="ECO:0000256" key="1">
    <source>
        <dbReference type="ARBA" id="ARBA00004141"/>
    </source>
</evidence>
<dbReference type="GO" id="GO:0005886">
    <property type="term" value="C:plasma membrane"/>
    <property type="evidence" value="ECO:0007669"/>
    <property type="project" value="TreeGrafter"/>
</dbReference>
<keyword evidence="2 5" id="KW-0812">Transmembrane</keyword>
<feature type="domain" description="Membrane insertase YidC/Oxa/ALB C-terminal" evidence="7">
    <location>
        <begin position="27"/>
        <end position="212"/>
    </location>
</feature>
<dbReference type="GO" id="GO:0032977">
    <property type="term" value="F:membrane insertase activity"/>
    <property type="evidence" value="ECO:0007669"/>
    <property type="project" value="InterPro"/>
</dbReference>
<feature type="transmembrane region" description="Helical" evidence="6">
    <location>
        <begin position="342"/>
        <end position="363"/>
    </location>
</feature>
<sequence length="804" mass="91544">MVVEAITSVISVYSNFFTSLAIVLGSYGLATILLSMLVSFLMTYPLRWANKIALREQEFQSVIAPQITKIQKESQGAEQHQRISALYARYSYHPIFATRLIIGVVIQLPVLVLTFFMFAHLEALNGQSFLFLKDLSQADNLLFGDGNLLPFVMTAVNLVAALFIPNFSHKNMMQAVLVSILFFILLYDAKSVLLLFWTMNNIILLGRNIFAYKQARVSERFNFSHSFFKLQLFMQRKEVFISCTIFFFYSLIAKSVFIKGYNLYLTNNIFRVSLLMLLGLVLFHLIQYFRGVWLRVNKINHKKLVVFLVVSKVDLLLVLFPLALIVQYSLINKELLTVTEQLQLIALASVFLFIFIVLIPLVLEKTLKARGLMPLNLALAVLYISMPTIVVMYTWSVKPDIALLAASFLVLFGFFYSLYLKKRKLLQALALVFFSLTSLYTGYLNYFSDDANISNPYFDNLTALDFSNFMPITAMKKNPDVYLLTYDGYVGQSTMQRYGIDNSTQEQFLLNTGFKIYPNTYSVAATSATSMSRVLEMSYKLIKPEFSSTAGNALVPAIFKKHGYKTHGVLSPYLLNSRVIGYDYSHPKIDNATLGMSSILAGLFEGQFRFDITNDLVDYNRVDWLEKKRGIFAAQTDYPKFMYSHTGPHHSQNSGKCLPNETELFAQRLLIANEEMVNDIKTILLSKRDAIIIINGDHGPYLTGDCLYLKKLHSDDITQFHLQDRVGTFLAIRWPDKGYLGIDNIRTLQDTFEVVFKYLFETEQVLHTRIPTSTLEIGTSFPKGMVKGGEITNGADKGKMLYNQ</sequence>
<evidence type="ECO:0000256" key="2">
    <source>
        <dbReference type="ARBA" id="ARBA00022692"/>
    </source>
</evidence>
<keyword evidence="3 6" id="KW-1133">Transmembrane helix</keyword>
<feature type="transmembrane region" description="Helical" evidence="6">
    <location>
        <begin position="171"/>
        <end position="187"/>
    </location>
</feature>
<dbReference type="RefSeq" id="WP_033083206.1">
    <property type="nucleotide sequence ID" value="NZ_JQEC01000044.1"/>
</dbReference>
<comment type="similarity">
    <text evidence="5">Belongs to the OXA1/ALB3/YidC family.</text>
</comment>
<evidence type="ECO:0000256" key="4">
    <source>
        <dbReference type="ARBA" id="ARBA00023136"/>
    </source>
</evidence>
<feature type="transmembrane region" description="Helical" evidence="6">
    <location>
        <begin position="401"/>
        <end position="419"/>
    </location>
</feature>
<dbReference type="Proteomes" id="UP000029868">
    <property type="component" value="Unassembled WGS sequence"/>
</dbReference>
<feature type="transmembrane region" description="Helical" evidence="6">
    <location>
        <begin position="426"/>
        <end position="446"/>
    </location>
</feature>
<dbReference type="GO" id="GO:0051205">
    <property type="term" value="P:protein insertion into membrane"/>
    <property type="evidence" value="ECO:0007669"/>
    <property type="project" value="TreeGrafter"/>
</dbReference>
<evidence type="ECO:0000259" key="7">
    <source>
        <dbReference type="Pfam" id="PF02096"/>
    </source>
</evidence>
<dbReference type="EMBL" id="JQEC01000044">
    <property type="protein sequence ID" value="KGJ90884.1"/>
    <property type="molecule type" value="Genomic_DNA"/>
</dbReference>
<evidence type="ECO:0000313" key="9">
    <source>
        <dbReference type="Proteomes" id="UP000029868"/>
    </source>
</evidence>
<feature type="transmembrane region" description="Helical" evidence="6">
    <location>
        <begin position="20"/>
        <end position="42"/>
    </location>
</feature>
<dbReference type="InterPro" id="IPR017850">
    <property type="entry name" value="Alkaline_phosphatase_core_sf"/>
</dbReference>
<evidence type="ECO:0000256" key="6">
    <source>
        <dbReference type="SAM" id="Phobius"/>
    </source>
</evidence>
<feature type="transmembrane region" description="Helical" evidence="6">
    <location>
        <begin position="375"/>
        <end position="395"/>
    </location>
</feature>
<reference evidence="8 9" key="1">
    <citation type="submission" date="2014-08" db="EMBL/GenBank/DDBJ databases">
        <title>Genomic and Phenotypic Diversity of Colwellia psychrerythraea strains from Disparate Marine Basins.</title>
        <authorList>
            <person name="Techtmann S.M."/>
            <person name="Stelling S.C."/>
            <person name="Utturkar S.M."/>
            <person name="Alshibli N."/>
            <person name="Harris A."/>
            <person name="Brown S.D."/>
            <person name="Hazen T.C."/>
        </authorList>
    </citation>
    <scope>NUCLEOTIDE SEQUENCE [LARGE SCALE GENOMIC DNA]</scope>
    <source>
        <strain evidence="8 9">GAB14E</strain>
    </source>
</reference>
<evidence type="ECO:0000313" key="8">
    <source>
        <dbReference type="EMBL" id="KGJ90884.1"/>
    </source>
</evidence>
<dbReference type="InterPro" id="IPR028055">
    <property type="entry name" value="YidC/Oxa/ALB_C"/>
</dbReference>
<dbReference type="PANTHER" id="PTHR12428">
    <property type="entry name" value="OXA1"/>
    <property type="match status" value="1"/>
</dbReference>
<dbReference type="Gene3D" id="3.40.720.10">
    <property type="entry name" value="Alkaline Phosphatase, subunit A"/>
    <property type="match status" value="1"/>
</dbReference>
<proteinExistence type="inferred from homology"/>
<feature type="transmembrane region" description="Helical" evidence="6">
    <location>
        <begin position="269"/>
        <end position="292"/>
    </location>
</feature>
<feature type="transmembrane region" description="Helical" evidence="6">
    <location>
        <begin position="304"/>
        <end position="330"/>
    </location>
</feature>
<dbReference type="InterPro" id="IPR001708">
    <property type="entry name" value="YidC/ALB3/OXA1/COX18"/>
</dbReference>
<evidence type="ECO:0000256" key="3">
    <source>
        <dbReference type="ARBA" id="ARBA00022989"/>
    </source>
</evidence>
<dbReference type="PATRIC" id="fig|28229.3.peg.3209"/>